<dbReference type="EMBL" id="PZKL01000017">
    <property type="protein sequence ID" value="PTH81616.1"/>
    <property type="molecule type" value="Genomic_DNA"/>
</dbReference>
<dbReference type="RefSeq" id="WP_107682968.1">
    <property type="nucleotide sequence ID" value="NZ_PZKL01000017.1"/>
</dbReference>
<gene>
    <name evidence="1" type="ORF">DAA48_07220</name>
</gene>
<dbReference type="Proteomes" id="UP000241986">
    <property type="component" value="Unassembled WGS sequence"/>
</dbReference>
<accession>A0A2T4N4D4</accession>
<dbReference type="PANTHER" id="PTHR40455:SF1">
    <property type="entry name" value="ANTITOXIN HIGA"/>
    <property type="match status" value="1"/>
</dbReference>
<dbReference type="InterPro" id="IPR039060">
    <property type="entry name" value="Antitox_HigA"/>
</dbReference>
<sequence>MNEQISSREEYEQALALMDALVDDYDAHQQLIEQLSISIEHWEERAEEFAEFNRAVAGEPEP</sequence>
<dbReference type="AlphaFoldDB" id="A0A2T4N4D4"/>
<dbReference type="GO" id="GO:0001046">
    <property type="term" value="F:core promoter sequence-specific DNA binding"/>
    <property type="evidence" value="ECO:0007669"/>
    <property type="project" value="TreeGrafter"/>
</dbReference>
<organism evidence="1 2">
    <name type="scientific">Aeromonas veronii</name>
    <dbReference type="NCBI Taxonomy" id="654"/>
    <lineage>
        <taxon>Bacteria</taxon>
        <taxon>Pseudomonadati</taxon>
        <taxon>Pseudomonadota</taxon>
        <taxon>Gammaproteobacteria</taxon>
        <taxon>Aeromonadales</taxon>
        <taxon>Aeromonadaceae</taxon>
        <taxon>Aeromonas</taxon>
    </lineage>
</organism>
<dbReference type="GO" id="GO:0006355">
    <property type="term" value="P:regulation of DNA-templated transcription"/>
    <property type="evidence" value="ECO:0007669"/>
    <property type="project" value="InterPro"/>
</dbReference>
<dbReference type="PANTHER" id="PTHR40455">
    <property type="entry name" value="ANTITOXIN HIGA"/>
    <property type="match status" value="1"/>
</dbReference>
<evidence type="ECO:0000313" key="2">
    <source>
        <dbReference type="Proteomes" id="UP000241986"/>
    </source>
</evidence>
<proteinExistence type="predicted"/>
<comment type="caution">
    <text evidence="1">The sequence shown here is derived from an EMBL/GenBank/DDBJ whole genome shotgun (WGS) entry which is preliminary data.</text>
</comment>
<name>A0A2T4N4D4_AERVE</name>
<evidence type="ECO:0008006" key="3">
    <source>
        <dbReference type="Google" id="ProtNLM"/>
    </source>
</evidence>
<evidence type="ECO:0000313" key="1">
    <source>
        <dbReference type="EMBL" id="PTH81616.1"/>
    </source>
</evidence>
<protein>
    <recommendedName>
        <fullName evidence="3">Transcriptional regulator</fullName>
    </recommendedName>
</protein>
<reference evidence="1 2" key="1">
    <citation type="submission" date="2018-03" db="EMBL/GenBank/DDBJ databases">
        <title>Aeromonas veronii whole genome sequencing and analysis.</title>
        <authorList>
            <person name="Xie H."/>
            <person name="Liu T."/>
            <person name="Wang K."/>
        </authorList>
    </citation>
    <scope>NUCLEOTIDE SEQUENCE [LARGE SCALE GENOMIC DNA]</scope>
    <source>
        <strain evidence="1 2">XH.VA.1</strain>
    </source>
</reference>